<keyword evidence="3" id="KW-0143">Chaperone</keyword>
<evidence type="ECO:0000256" key="1">
    <source>
        <dbReference type="ARBA" id="ARBA00008045"/>
    </source>
</evidence>
<reference evidence="5" key="1">
    <citation type="submission" date="2022-12" db="EMBL/GenBank/DDBJ databases">
        <title>Genome assemblies of Blomia tropicalis.</title>
        <authorList>
            <person name="Cui Y."/>
        </authorList>
    </citation>
    <scope>NUCLEOTIDE SEQUENCE</scope>
    <source>
        <tissue evidence="5">Adult mites</tissue>
    </source>
</reference>
<dbReference type="OMA" id="NARMDEF"/>
<dbReference type="Pfam" id="PF01920">
    <property type="entry name" value="Prefoldin_2"/>
    <property type="match status" value="1"/>
</dbReference>
<dbReference type="GO" id="GO:0051082">
    <property type="term" value="F:unfolded protein binding"/>
    <property type="evidence" value="ECO:0007669"/>
    <property type="project" value="InterPro"/>
</dbReference>
<feature type="coiled-coil region" evidence="4">
    <location>
        <begin position="46"/>
        <end position="76"/>
    </location>
</feature>
<accession>A0A9Q0M5F2</accession>
<comment type="similarity">
    <text evidence="1">Belongs to the prefoldin subunit beta family.</text>
</comment>
<organism evidence="5 6">
    <name type="scientific">Blomia tropicalis</name>
    <name type="common">Mite</name>
    <dbReference type="NCBI Taxonomy" id="40697"/>
    <lineage>
        <taxon>Eukaryota</taxon>
        <taxon>Metazoa</taxon>
        <taxon>Ecdysozoa</taxon>
        <taxon>Arthropoda</taxon>
        <taxon>Chelicerata</taxon>
        <taxon>Arachnida</taxon>
        <taxon>Acari</taxon>
        <taxon>Acariformes</taxon>
        <taxon>Sarcoptiformes</taxon>
        <taxon>Astigmata</taxon>
        <taxon>Glycyphagoidea</taxon>
        <taxon>Echimyopodidae</taxon>
        <taxon>Blomia</taxon>
    </lineage>
</organism>
<feature type="coiled-coil region" evidence="4">
    <location>
        <begin position="104"/>
        <end position="142"/>
    </location>
</feature>
<dbReference type="PANTHER" id="PTHR21100:SF9">
    <property type="entry name" value="PREFOLDIN SUBUNIT 4"/>
    <property type="match status" value="1"/>
</dbReference>
<comment type="subunit">
    <text evidence="2">Heterohexamer of two PFD-alpha type and four PFD-beta type subunits.</text>
</comment>
<dbReference type="InterPro" id="IPR016661">
    <property type="entry name" value="PFDN4"/>
</dbReference>
<dbReference type="InterPro" id="IPR002777">
    <property type="entry name" value="PFD_beta-like"/>
</dbReference>
<protein>
    <recommendedName>
        <fullName evidence="7">Prefoldin subunit 4</fullName>
    </recommendedName>
</protein>
<dbReference type="PANTHER" id="PTHR21100">
    <property type="entry name" value="PREFOLDIN SUBUNIT 4"/>
    <property type="match status" value="1"/>
</dbReference>
<keyword evidence="4" id="KW-0175">Coiled coil</keyword>
<evidence type="ECO:0008006" key="7">
    <source>
        <dbReference type="Google" id="ProtNLM"/>
    </source>
</evidence>
<evidence type="ECO:0000313" key="6">
    <source>
        <dbReference type="Proteomes" id="UP001142055"/>
    </source>
</evidence>
<comment type="caution">
    <text evidence="5">The sequence shown here is derived from an EMBL/GenBank/DDBJ whole genome shotgun (WGS) entry which is preliminary data.</text>
</comment>
<name>A0A9Q0M5F2_BLOTA</name>
<sequence>MASVNMSFAGKSSSETKEAEVIFDDQKKINRFAQLNGKEEELDFILKGLKVQLDNIEEANNELMLADDGLDELEDDFTSDETTGTRDLSNIHFRIGESFIAVNKDDAEQLLESKKKELELRLKELERQIAPMKEEMSIIKAQLYAKFGNNINLDNEEEAE</sequence>
<dbReference type="SUPFAM" id="SSF46579">
    <property type="entry name" value="Prefoldin"/>
    <property type="match status" value="1"/>
</dbReference>
<dbReference type="Gene3D" id="1.10.287.370">
    <property type="match status" value="1"/>
</dbReference>
<dbReference type="GO" id="GO:0006457">
    <property type="term" value="P:protein folding"/>
    <property type="evidence" value="ECO:0007669"/>
    <property type="project" value="InterPro"/>
</dbReference>
<dbReference type="OrthoDB" id="10250441at2759"/>
<dbReference type="AlphaFoldDB" id="A0A9Q0M5F2"/>
<dbReference type="InterPro" id="IPR009053">
    <property type="entry name" value="Prefoldin"/>
</dbReference>
<gene>
    <name evidence="5" type="ORF">RDWZM_006120</name>
</gene>
<dbReference type="GO" id="GO:0016272">
    <property type="term" value="C:prefoldin complex"/>
    <property type="evidence" value="ECO:0007669"/>
    <property type="project" value="InterPro"/>
</dbReference>
<dbReference type="EMBL" id="JAPWDV010000002">
    <property type="protein sequence ID" value="KAJ6220308.1"/>
    <property type="molecule type" value="Genomic_DNA"/>
</dbReference>
<proteinExistence type="inferred from homology"/>
<evidence type="ECO:0000256" key="3">
    <source>
        <dbReference type="ARBA" id="ARBA00023186"/>
    </source>
</evidence>
<evidence type="ECO:0000313" key="5">
    <source>
        <dbReference type="EMBL" id="KAJ6220308.1"/>
    </source>
</evidence>
<keyword evidence="6" id="KW-1185">Reference proteome</keyword>
<evidence type="ECO:0000256" key="2">
    <source>
        <dbReference type="ARBA" id="ARBA00011695"/>
    </source>
</evidence>
<dbReference type="Proteomes" id="UP001142055">
    <property type="component" value="Chromosome 2"/>
</dbReference>
<dbReference type="GO" id="GO:0005737">
    <property type="term" value="C:cytoplasm"/>
    <property type="evidence" value="ECO:0007669"/>
    <property type="project" value="TreeGrafter"/>
</dbReference>
<evidence type="ECO:0000256" key="4">
    <source>
        <dbReference type="SAM" id="Coils"/>
    </source>
</evidence>